<gene>
    <name evidence="4" type="ORF">P43SY_001697</name>
</gene>
<dbReference type="GO" id="GO:0043634">
    <property type="term" value="P:polyadenylation-dependent ncRNA catabolic process"/>
    <property type="evidence" value="ECO:0007669"/>
    <property type="project" value="TreeGrafter"/>
</dbReference>
<dbReference type="GO" id="GO:0031123">
    <property type="term" value="P:RNA 3'-end processing"/>
    <property type="evidence" value="ECO:0007669"/>
    <property type="project" value="TreeGrafter"/>
</dbReference>
<dbReference type="AlphaFoldDB" id="A0AAD5M317"/>
<name>A0AAD5M317_PYTIN</name>
<dbReference type="Gene3D" id="3.30.460.10">
    <property type="entry name" value="Beta Polymerase, domain 2"/>
    <property type="match status" value="1"/>
</dbReference>
<feature type="compositionally biased region" description="Basic residues" evidence="2">
    <location>
        <begin position="40"/>
        <end position="57"/>
    </location>
</feature>
<protein>
    <recommendedName>
        <fullName evidence="3">Poly(A) RNA polymerase mitochondrial-like central palm domain-containing protein</fullName>
    </recommendedName>
</protein>
<proteinExistence type="predicted"/>
<evidence type="ECO:0000256" key="2">
    <source>
        <dbReference type="SAM" id="MobiDB-lite"/>
    </source>
</evidence>
<dbReference type="GO" id="GO:0031499">
    <property type="term" value="C:TRAMP complex"/>
    <property type="evidence" value="ECO:0007669"/>
    <property type="project" value="TreeGrafter"/>
</dbReference>
<evidence type="ECO:0000259" key="3">
    <source>
        <dbReference type="Pfam" id="PF22600"/>
    </source>
</evidence>
<dbReference type="GO" id="GO:0005730">
    <property type="term" value="C:nucleolus"/>
    <property type="evidence" value="ECO:0007669"/>
    <property type="project" value="TreeGrafter"/>
</dbReference>
<dbReference type="InterPro" id="IPR054708">
    <property type="entry name" value="MTPAP-like_central"/>
</dbReference>
<feature type="coiled-coil region" evidence="1">
    <location>
        <begin position="146"/>
        <end position="174"/>
    </location>
</feature>
<keyword evidence="5" id="KW-1185">Reference proteome</keyword>
<feature type="domain" description="Poly(A) RNA polymerase mitochondrial-like central palm" evidence="3">
    <location>
        <begin position="363"/>
        <end position="504"/>
    </location>
</feature>
<comment type="caution">
    <text evidence="4">The sequence shown here is derived from an EMBL/GenBank/DDBJ whole genome shotgun (WGS) entry which is preliminary data.</text>
</comment>
<dbReference type="PANTHER" id="PTHR23092">
    <property type="entry name" value="POLY(A) RNA POLYMERASE"/>
    <property type="match status" value="1"/>
</dbReference>
<dbReference type="Pfam" id="PF22600">
    <property type="entry name" value="MTPAP-like_central"/>
    <property type="match status" value="1"/>
</dbReference>
<reference evidence="4" key="1">
    <citation type="submission" date="2021-12" db="EMBL/GenBank/DDBJ databases">
        <title>Prjna785345.</title>
        <authorList>
            <person name="Rujirawat T."/>
            <person name="Krajaejun T."/>
        </authorList>
    </citation>
    <scope>NUCLEOTIDE SEQUENCE</scope>
    <source>
        <strain evidence="4">Pi057C3</strain>
    </source>
</reference>
<dbReference type="InterPro" id="IPR045862">
    <property type="entry name" value="Trf4-like"/>
</dbReference>
<accession>A0AAD5M317</accession>
<dbReference type="GO" id="GO:1990817">
    <property type="term" value="F:poly(A) RNA polymerase activity"/>
    <property type="evidence" value="ECO:0007669"/>
    <property type="project" value="InterPro"/>
</dbReference>
<feature type="region of interest" description="Disordered" evidence="2">
    <location>
        <begin position="1"/>
        <end position="82"/>
    </location>
</feature>
<dbReference type="GO" id="GO:0003729">
    <property type="term" value="F:mRNA binding"/>
    <property type="evidence" value="ECO:0007669"/>
    <property type="project" value="TreeGrafter"/>
</dbReference>
<dbReference type="SUPFAM" id="SSF49599">
    <property type="entry name" value="TRAF domain-like"/>
    <property type="match status" value="2"/>
</dbReference>
<dbReference type="Proteomes" id="UP001209570">
    <property type="component" value="Unassembled WGS sequence"/>
</dbReference>
<dbReference type="SUPFAM" id="SSF81631">
    <property type="entry name" value="PAP/OAS1 substrate-binding domain"/>
    <property type="match status" value="1"/>
</dbReference>
<dbReference type="SUPFAM" id="SSF81301">
    <property type="entry name" value="Nucleotidyltransferase"/>
    <property type="match status" value="1"/>
</dbReference>
<keyword evidence="1" id="KW-0175">Coiled coil</keyword>
<evidence type="ECO:0000313" key="4">
    <source>
        <dbReference type="EMBL" id="KAJ0400419.1"/>
    </source>
</evidence>
<evidence type="ECO:0000256" key="1">
    <source>
        <dbReference type="SAM" id="Coils"/>
    </source>
</evidence>
<organism evidence="4 5">
    <name type="scientific">Pythium insidiosum</name>
    <name type="common">Pythiosis disease agent</name>
    <dbReference type="NCBI Taxonomy" id="114742"/>
    <lineage>
        <taxon>Eukaryota</taxon>
        <taxon>Sar</taxon>
        <taxon>Stramenopiles</taxon>
        <taxon>Oomycota</taxon>
        <taxon>Peronosporomycetes</taxon>
        <taxon>Pythiales</taxon>
        <taxon>Pythiaceae</taxon>
        <taxon>Pythium</taxon>
    </lineage>
</organism>
<dbReference type="EMBL" id="JAKCXM010000155">
    <property type="protein sequence ID" value="KAJ0400419.1"/>
    <property type="molecule type" value="Genomic_DNA"/>
</dbReference>
<dbReference type="InterPro" id="IPR043519">
    <property type="entry name" value="NT_sf"/>
</dbReference>
<dbReference type="Gene3D" id="1.10.1410.10">
    <property type="match status" value="1"/>
</dbReference>
<dbReference type="CDD" id="cd05402">
    <property type="entry name" value="NT_PAP_TUTase"/>
    <property type="match status" value="1"/>
</dbReference>
<sequence>MMMEDDEQSHAAASSAASCDAMQATEGSVEEAHDSLSPAKPRKHSGPRKRRPKKKNKAAAEVQQPHELAADDGDDEAHDASPRAARMQLRADANAFVPSVLVSSPPPRLHASPRLALSLSPLTLATPGAGDPEDRYDRAYWTQYVIEAAEAERARRLRVLRQLQEEEAAEIQRRRAWAIAAIEQEQQAMMREMFLDNMKNTQWFQSTISRFAEDYEVVCPNSWFGCTFSCMLQDLEAHVETCSFRQVPERLDQVVAGDDAVAMDLDSYDVVCPNAMLGCSAICAREHLAEHLSSCPVNGMTREKEWAERQEWQQNVILLTEEERARRMQEDADAHRRQPSAFVSFTRLQRLYEEQTAAMHGVLHDEIQQFARQCQQHATRRRPAVERAIAALARELQELWGPDTRVETYGSFATQLHGGHSDVDLVIYGATHATRSSQQCVQQLADHLRALVPSSSSSCCAFREIGAIARAAIPLVKVVVESPLDDGTRLELPFDITFDDANGCDHNGVASAALLETLLARFYGLRELTLVLKQFLVKRGLNDPYVGGLSSYGLVLMILFVLQEQGAVLSTEEEEEEETLEDQAKELPPYEVKRRWGRRVALAIVRQVRTRVRGFQRSSQDAGTRRNVAPAWEILHYGSPPLSAPGGQPPQPQQLRPPFLLGKLLMDVLQFYGNDFRQHHDQIVVLDGDSSGDPQSAALSAPRSVSPTRAATTEAFVVIQDPLAKGNNVGRTCYRISQVLREFSDFVSVLTALIVRGRVTTAATGDMSCRILHSVFEMTTTTAAAAATTTTATATTPSAMRSPVI</sequence>
<dbReference type="PANTHER" id="PTHR23092:SF15">
    <property type="entry name" value="INACTIVE NON-CANONICAL POLY(A) RNA POLYMERASE PROTEIN TRF4-2-RELATED"/>
    <property type="match status" value="1"/>
</dbReference>
<evidence type="ECO:0000313" key="5">
    <source>
        <dbReference type="Proteomes" id="UP001209570"/>
    </source>
</evidence>